<sequence length="71" mass="8648">MNIQRSLNNLESFFSYKPWELKVKKKSLEKASFIYKTYYWVISFFSTKHTYDVDIYISGVKIKKNLLQREL</sequence>
<name>A0A0F9C019_9ZZZZ</name>
<comment type="caution">
    <text evidence="1">The sequence shown here is derived from an EMBL/GenBank/DDBJ whole genome shotgun (WGS) entry which is preliminary data.</text>
</comment>
<organism evidence="1">
    <name type="scientific">marine sediment metagenome</name>
    <dbReference type="NCBI Taxonomy" id="412755"/>
    <lineage>
        <taxon>unclassified sequences</taxon>
        <taxon>metagenomes</taxon>
        <taxon>ecological metagenomes</taxon>
    </lineage>
</organism>
<evidence type="ECO:0000313" key="1">
    <source>
        <dbReference type="EMBL" id="KKL27530.1"/>
    </source>
</evidence>
<proteinExistence type="predicted"/>
<reference evidence="1" key="1">
    <citation type="journal article" date="2015" name="Nature">
        <title>Complex archaea that bridge the gap between prokaryotes and eukaryotes.</title>
        <authorList>
            <person name="Spang A."/>
            <person name="Saw J.H."/>
            <person name="Jorgensen S.L."/>
            <person name="Zaremba-Niedzwiedzka K."/>
            <person name="Martijn J."/>
            <person name="Lind A.E."/>
            <person name="van Eijk R."/>
            <person name="Schleper C."/>
            <person name="Guy L."/>
            <person name="Ettema T.J."/>
        </authorList>
    </citation>
    <scope>NUCLEOTIDE SEQUENCE</scope>
</reference>
<dbReference type="AlphaFoldDB" id="A0A0F9C019"/>
<dbReference type="EMBL" id="LAZR01035430">
    <property type="protein sequence ID" value="KKL27530.1"/>
    <property type="molecule type" value="Genomic_DNA"/>
</dbReference>
<protein>
    <submittedName>
        <fullName evidence="1">Uncharacterized protein</fullName>
    </submittedName>
</protein>
<accession>A0A0F9C019</accession>
<gene>
    <name evidence="1" type="ORF">LCGC14_2384240</name>
</gene>